<reference evidence="7" key="1">
    <citation type="submission" date="2015-09" db="EMBL/GenBank/DDBJ databases">
        <authorList>
            <consortium name="Pathogen Informatics"/>
        </authorList>
    </citation>
    <scope>NUCLEOTIDE SEQUENCE [LARGE SCALE GENOMIC DNA]</scope>
    <source>
        <strain evidence="7">Lake Konstanz</strain>
    </source>
</reference>
<dbReference type="GO" id="GO:0004672">
    <property type="term" value="F:protein kinase activity"/>
    <property type="evidence" value="ECO:0007669"/>
    <property type="project" value="InterPro"/>
</dbReference>
<evidence type="ECO:0000313" key="6">
    <source>
        <dbReference type="EMBL" id="CUF90559.1"/>
    </source>
</evidence>
<gene>
    <name evidence="6" type="ORF">BSAL_67025</name>
</gene>
<proteinExistence type="predicted"/>
<dbReference type="OrthoDB" id="1022360at2759"/>
<sequence>SDFGASASIHELVRRFDRESEIQGTPIYLSPEAARGHAEPKSDVWSVGIMYLQLVTGLIPYDTTSSLFLSPHPHNGGGGGGVGAVVKGIGAGTLRPIIPTSLDGLARTFVEGCLQHNVEDRLSAQQLLDLPLFSV</sequence>
<dbReference type="Gene3D" id="1.10.510.10">
    <property type="entry name" value="Transferase(Phosphotransferase) domain 1"/>
    <property type="match status" value="1"/>
</dbReference>
<dbReference type="EMBL" id="CYKH01000442">
    <property type="protein sequence ID" value="CUF90559.1"/>
    <property type="molecule type" value="Genomic_DNA"/>
</dbReference>
<dbReference type="InterPro" id="IPR000719">
    <property type="entry name" value="Prot_kinase_dom"/>
</dbReference>
<dbReference type="InterPro" id="IPR050538">
    <property type="entry name" value="MAP_kinase_kinase_kinase"/>
</dbReference>
<dbReference type="PANTHER" id="PTHR48016">
    <property type="entry name" value="MAP KINASE KINASE KINASE SSK2-RELATED-RELATED"/>
    <property type="match status" value="1"/>
</dbReference>
<keyword evidence="3 6" id="KW-0418">Kinase</keyword>
<dbReference type="PROSITE" id="PS50011">
    <property type="entry name" value="PROTEIN_KINASE_DOM"/>
    <property type="match status" value="1"/>
</dbReference>
<accession>A0A0S4ITV3</accession>
<feature type="non-terminal residue" evidence="6">
    <location>
        <position position="1"/>
    </location>
</feature>
<dbReference type="Proteomes" id="UP000051952">
    <property type="component" value="Unassembled WGS sequence"/>
</dbReference>
<dbReference type="PANTHER" id="PTHR48016:SF56">
    <property type="entry name" value="MAPKK KINASE"/>
    <property type="match status" value="1"/>
</dbReference>
<dbReference type="AlphaFoldDB" id="A0A0S4ITV3"/>
<feature type="domain" description="Protein kinase" evidence="5">
    <location>
        <begin position="1"/>
        <end position="133"/>
    </location>
</feature>
<dbReference type="InterPro" id="IPR011009">
    <property type="entry name" value="Kinase-like_dom_sf"/>
</dbReference>
<name>A0A0S4ITV3_BODSA</name>
<dbReference type="Pfam" id="PF00069">
    <property type="entry name" value="Pkinase"/>
    <property type="match status" value="1"/>
</dbReference>
<dbReference type="SUPFAM" id="SSF56112">
    <property type="entry name" value="Protein kinase-like (PK-like)"/>
    <property type="match status" value="1"/>
</dbReference>
<evidence type="ECO:0000256" key="1">
    <source>
        <dbReference type="ARBA" id="ARBA00022679"/>
    </source>
</evidence>
<evidence type="ECO:0000313" key="7">
    <source>
        <dbReference type="Proteomes" id="UP000051952"/>
    </source>
</evidence>
<keyword evidence="2" id="KW-0547">Nucleotide-binding</keyword>
<dbReference type="VEuPathDB" id="TriTrypDB:BSAL_67025"/>
<evidence type="ECO:0000256" key="2">
    <source>
        <dbReference type="ARBA" id="ARBA00022741"/>
    </source>
</evidence>
<protein>
    <submittedName>
        <fullName evidence="6">Protein kinase, putative</fullName>
    </submittedName>
</protein>
<evidence type="ECO:0000259" key="5">
    <source>
        <dbReference type="PROSITE" id="PS50011"/>
    </source>
</evidence>
<keyword evidence="1" id="KW-0808">Transferase</keyword>
<organism evidence="6 7">
    <name type="scientific">Bodo saltans</name>
    <name type="common">Flagellated protozoan</name>
    <dbReference type="NCBI Taxonomy" id="75058"/>
    <lineage>
        <taxon>Eukaryota</taxon>
        <taxon>Discoba</taxon>
        <taxon>Euglenozoa</taxon>
        <taxon>Kinetoplastea</taxon>
        <taxon>Metakinetoplastina</taxon>
        <taxon>Eubodonida</taxon>
        <taxon>Bodonidae</taxon>
        <taxon>Bodo</taxon>
    </lineage>
</organism>
<dbReference type="GO" id="GO:0005524">
    <property type="term" value="F:ATP binding"/>
    <property type="evidence" value="ECO:0007669"/>
    <property type="project" value="UniProtKB-KW"/>
</dbReference>
<keyword evidence="7" id="KW-1185">Reference proteome</keyword>
<keyword evidence="4" id="KW-0067">ATP-binding</keyword>
<evidence type="ECO:0000256" key="3">
    <source>
        <dbReference type="ARBA" id="ARBA00022777"/>
    </source>
</evidence>
<evidence type="ECO:0000256" key="4">
    <source>
        <dbReference type="ARBA" id="ARBA00022840"/>
    </source>
</evidence>